<dbReference type="OrthoDB" id="9805019at2"/>
<dbReference type="RefSeq" id="WP_111320275.1">
    <property type="nucleotide sequence ID" value="NZ_BIFX01000001.1"/>
</dbReference>
<keyword evidence="16" id="KW-1185">Reference proteome</keyword>
<name>A0A326U9W0_THEHA</name>
<dbReference type="InterPro" id="IPR022813">
    <property type="entry name" value="SecD/SecF_arch_bac"/>
</dbReference>
<keyword evidence="3 9" id="KW-1003">Cell membrane</keyword>
<evidence type="ECO:0000256" key="7">
    <source>
        <dbReference type="ARBA" id="ARBA00023010"/>
    </source>
</evidence>
<comment type="similarity">
    <text evidence="9">Belongs to the SecD/SecF family. SecD subfamily.</text>
</comment>
<proteinExistence type="inferred from homology"/>
<dbReference type="Gene3D" id="1.20.1640.10">
    <property type="entry name" value="Multidrug efflux transporter AcrB transmembrane domain"/>
    <property type="match status" value="2"/>
</dbReference>
<comment type="caution">
    <text evidence="15">The sequence shown here is derived from an EMBL/GenBank/DDBJ whole genome shotgun (WGS) entry which is preliminary data.</text>
</comment>
<evidence type="ECO:0000313" key="16">
    <source>
        <dbReference type="Proteomes" id="UP000248806"/>
    </source>
</evidence>
<feature type="transmembrane region" description="Helical" evidence="9">
    <location>
        <begin position="869"/>
        <end position="896"/>
    </location>
</feature>
<feature type="transmembrane region" description="Helical" evidence="9">
    <location>
        <begin position="793"/>
        <end position="814"/>
    </location>
</feature>
<dbReference type="PRINTS" id="PR01755">
    <property type="entry name" value="SECFTRNLCASE"/>
</dbReference>
<dbReference type="Pfam" id="PF07549">
    <property type="entry name" value="Sec_GG"/>
    <property type="match status" value="1"/>
</dbReference>
<evidence type="ECO:0000256" key="3">
    <source>
        <dbReference type="ARBA" id="ARBA00022475"/>
    </source>
</evidence>
<comment type="subunit">
    <text evidence="9">Forms a complex with SecF. Part of the essential Sec protein translocation apparatus which comprises SecA, SecYEG and auxiliary proteins SecDF. Other proteins may also be involved.</text>
</comment>
<dbReference type="GO" id="GO:0006605">
    <property type="term" value="P:protein targeting"/>
    <property type="evidence" value="ECO:0007669"/>
    <property type="project" value="UniProtKB-UniRule"/>
</dbReference>
<dbReference type="InterPro" id="IPR022646">
    <property type="entry name" value="SecD/SecF_CS"/>
</dbReference>
<dbReference type="NCBIfam" id="TIGR01129">
    <property type="entry name" value="secD"/>
    <property type="match status" value="1"/>
</dbReference>
<keyword evidence="7 9" id="KW-0811">Translocation</keyword>
<dbReference type="InterPro" id="IPR054384">
    <property type="entry name" value="SecDF_P1_head"/>
</dbReference>
<keyword evidence="5 9" id="KW-0653">Protein transport</keyword>
<evidence type="ECO:0000256" key="4">
    <source>
        <dbReference type="ARBA" id="ARBA00022692"/>
    </source>
</evidence>
<protein>
    <recommendedName>
        <fullName evidence="9 10">Multifunctional fusion protein</fullName>
    </recommendedName>
    <domain>
        <recommendedName>
            <fullName evidence="9">Protein translocase subunit SecD</fullName>
        </recommendedName>
    </domain>
    <domain>
        <recommendedName>
            <fullName evidence="10">Protein-export membrane protein SecF</fullName>
        </recommendedName>
    </domain>
</protein>
<evidence type="ECO:0000313" key="15">
    <source>
        <dbReference type="EMBL" id="PZW32881.1"/>
    </source>
</evidence>
<feature type="domain" description="SecDF P1 head subdomain" evidence="14">
    <location>
        <begin position="162"/>
        <end position="259"/>
    </location>
</feature>
<dbReference type="InterPro" id="IPR048631">
    <property type="entry name" value="SecD_1st"/>
</dbReference>
<feature type="region of interest" description="Disordered" evidence="11">
    <location>
        <begin position="910"/>
        <end position="931"/>
    </location>
</feature>
<dbReference type="GO" id="GO:0005886">
    <property type="term" value="C:plasma membrane"/>
    <property type="evidence" value="ECO:0007669"/>
    <property type="project" value="UniProtKB-SubCell"/>
</dbReference>
<comment type="subcellular location">
    <subcellularLocation>
        <location evidence="1 9">Cell membrane</location>
        <topology evidence="1 9">Multi-pass membrane protein</topology>
    </subcellularLocation>
</comment>
<evidence type="ECO:0000259" key="13">
    <source>
        <dbReference type="Pfam" id="PF21760"/>
    </source>
</evidence>
<feature type="domain" description="Protein translocase subunit SecDF P1" evidence="13">
    <location>
        <begin position="73"/>
        <end position="135"/>
    </location>
</feature>
<accession>A0A326U9W0</accession>
<dbReference type="GO" id="GO:0043952">
    <property type="term" value="P:protein transport by the Sec complex"/>
    <property type="evidence" value="ECO:0007669"/>
    <property type="project" value="UniProtKB-UniRule"/>
</dbReference>
<comment type="function">
    <text evidence="9">Part of the Sec protein translocase complex. Interacts with the SecYEG preprotein conducting channel. SecDF uses the proton motive force (PMF) to complete protein translocation after the ATP-dependent function of SecA.</text>
</comment>
<evidence type="ECO:0000259" key="12">
    <source>
        <dbReference type="Pfam" id="PF02355"/>
    </source>
</evidence>
<feature type="transmembrane region" description="Helical" evidence="9">
    <location>
        <begin position="478"/>
        <end position="500"/>
    </location>
</feature>
<evidence type="ECO:0000256" key="5">
    <source>
        <dbReference type="ARBA" id="ARBA00022927"/>
    </source>
</evidence>
<comment type="subunit">
    <text evidence="10">Forms a complex with SecD. Part of the essential Sec protein translocation apparatus which comprises SecA, SecYEG and auxiliary proteins SecDF. Other proteins may also be involved.</text>
</comment>
<evidence type="ECO:0000256" key="8">
    <source>
        <dbReference type="ARBA" id="ARBA00023136"/>
    </source>
</evidence>
<dbReference type="HAMAP" id="MF_01463_B">
    <property type="entry name" value="SecD_B"/>
    <property type="match status" value="1"/>
</dbReference>
<evidence type="ECO:0000256" key="10">
    <source>
        <dbReference type="HAMAP-Rule" id="MF_01464"/>
    </source>
</evidence>
<dbReference type="Gene3D" id="3.30.70.3400">
    <property type="match status" value="1"/>
</dbReference>
<dbReference type="InterPro" id="IPR005791">
    <property type="entry name" value="SecD"/>
</dbReference>
<reference evidence="15 16" key="1">
    <citation type="submission" date="2018-06" db="EMBL/GenBank/DDBJ databases">
        <title>Genomic Encyclopedia of Archaeal and Bacterial Type Strains, Phase II (KMG-II): from individual species to whole genera.</title>
        <authorList>
            <person name="Goeker M."/>
        </authorList>
    </citation>
    <scope>NUCLEOTIDE SEQUENCE [LARGE SCALE GENOMIC DNA]</scope>
    <source>
        <strain evidence="15 16">ATCC BAA-1881</strain>
    </source>
</reference>
<dbReference type="InterPro" id="IPR048634">
    <property type="entry name" value="SecD_SecF_C"/>
</dbReference>
<gene>
    <name evidence="9" type="primary">secD</name>
    <name evidence="10" type="synonym">secF</name>
    <name evidence="15" type="ORF">EI42_01426</name>
</gene>
<dbReference type="Proteomes" id="UP000248806">
    <property type="component" value="Unassembled WGS sequence"/>
</dbReference>
<feature type="transmembrane region" description="Helical" evidence="9">
    <location>
        <begin position="385"/>
        <end position="407"/>
    </location>
</feature>
<dbReference type="InterPro" id="IPR055344">
    <property type="entry name" value="SecD_SecF_C_bact"/>
</dbReference>
<dbReference type="NCBIfam" id="TIGR00916">
    <property type="entry name" value="2A0604s01"/>
    <property type="match status" value="1"/>
</dbReference>
<dbReference type="EMBL" id="QKUF01000003">
    <property type="protein sequence ID" value="PZW32881.1"/>
    <property type="molecule type" value="Genomic_DNA"/>
</dbReference>
<sequence>MRRGSTLTLLILIILLAMGASFVVFWPNASQQGGKPLYGINNPFQVTLGLDLQGGVRALLIPNETKQPSDENMNTARTLIEQRVNKGLGVNEPVVRTQKSLDGQQSIVVELPGYNTGNQQEEIETLLKTGKLEFWNTGPTPLQNDTMFDPEQFKQYNNNSTEPLFKGDDLNSPDLTVGQNPQTGQYVIQFAMKGSAVDRLSKFTANNRGSYMTITLDRKVISSAVIQDQLPGKGEISGNFTLQEAQQLVQMLKIGALPISFKIASMDTIGPTLGHDSIIKSIYAGAIGLAIIILFMLIYYRLPGLLADIALILYSLLTFAIFKMIGVTMSLAGIAGFVLSIGMAVDANVLIFERVKEELREGRLLAQAIDHGWSRAWPSIRDSNISTTITCAVLYIFGTTFGATIIVGFATTLFLGVVISMFTAIVVTRTFLNLLVPTGVINHPALFGLPFGTTGTTRTKETHTDENAHIFHLAKHRYWFLGVSLLVIIPGIISLFAWGLNVGIDFKGGSSVELVPQKTIANTEDVRDMLKPLNLHDLQVVFSTNEALQPSKKVWIQLNTQVSKNVTDYITNTLQKKYPKSQIQLGIDTYTDTNGKSFSVVAVNGLNPIPSTDELKQVLGTLPKSSEVTNNEASAQPTATAQATSTPSATATAQPTATSKPEEGTIPVNIVNITTGDPGQKGQTISLMTSTSFEGKGPVGSIQNEFLKHGIYTQLQSSSHIGASVAEQTRWYAVYAVAAASAMILLYIWFAFRKIPRPWRYGACAIIAMLHDVLIVIGIFSILGHFFGIQIDSLFITALLTVIGFSVHDTIVVFDRIRENMRISTTETFEQVVDASLVQTMARSLNTSLTVLFTMLSLTLFGGSGSVHTFTLCLLIGIFCGTYSSIFNASMLLVVWEKGELGLKWLRRKGNEEPSGKRSHVSDRELARSRG</sequence>
<keyword evidence="6 9" id="KW-1133">Transmembrane helix</keyword>
<feature type="region of interest" description="Disordered" evidence="11">
    <location>
        <begin position="627"/>
        <end position="667"/>
    </location>
</feature>
<keyword evidence="4 9" id="KW-0812">Transmembrane</keyword>
<comment type="caution">
    <text evidence="9">Lacks conserved residue(s) required for the propagation of feature annotation.</text>
</comment>
<feature type="transmembrane region" description="Helical" evidence="9">
    <location>
        <begin position="331"/>
        <end position="352"/>
    </location>
</feature>
<feature type="transmembrane region" description="Helical" evidence="9">
    <location>
        <begin position="731"/>
        <end position="752"/>
    </location>
</feature>
<evidence type="ECO:0000259" key="14">
    <source>
        <dbReference type="Pfam" id="PF22599"/>
    </source>
</evidence>
<feature type="transmembrane region" description="Helical" evidence="9">
    <location>
        <begin position="282"/>
        <end position="300"/>
    </location>
</feature>
<dbReference type="NCBIfam" id="TIGR00966">
    <property type="entry name" value="transloc_SecF"/>
    <property type="match status" value="1"/>
</dbReference>
<feature type="domain" description="Protein export membrane protein SecD/SecF C-terminal" evidence="12">
    <location>
        <begin position="260"/>
        <end position="433"/>
    </location>
</feature>
<dbReference type="Gene3D" id="3.30.1360.200">
    <property type="match status" value="1"/>
</dbReference>
<evidence type="ECO:0000256" key="11">
    <source>
        <dbReference type="SAM" id="MobiDB-lite"/>
    </source>
</evidence>
<feature type="transmembrane region" description="Helical" evidence="9">
    <location>
        <begin position="845"/>
        <end position="863"/>
    </location>
</feature>
<keyword evidence="8 9" id="KW-0472">Membrane</keyword>
<dbReference type="Pfam" id="PF22599">
    <property type="entry name" value="SecDF_P1_head"/>
    <property type="match status" value="1"/>
</dbReference>
<evidence type="ECO:0000256" key="9">
    <source>
        <dbReference type="HAMAP-Rule" id="MF_01463"/>
    </source>
</evidence>
<dbReference type="HAMAP" id="MF_01464_B">
    <property type="entry name" value="SecF_B"/>
    <property type="match status" value="1"/>
</dbReference>
<evidence type="ECO:0000256" key="6">
    <source>
        <dbReference type="ARBA" id="ARBA00022989"/>
    </source>
</evidence>
<dbReference type="Pfam" id="PF21760">
    <property type="entry name" value="SecD_1st"/>
    <property type="match status" value="1"/>
</dbReference>
<dbReference type="SUPFAM" id="SSF82866">
    <property type="entry name" value="Multidrug efflux transporter AcrB transmembrane domain"/>
    <property type="match status" value="2"/>
</dbReference>
<dbReference type="Pfam" id="PF02355">
    <property type="entry name" value="SecD_SecF_C"/>
    <property type="match status" value="2"/>
</dbReference>
<dbReference type="GO" id="GO:0065002">
    <property type="term" value="P:intracellular protein transmembrane transport"/>
    <property type="evidence" value="ECO:0007669"/>
    <property type="project" value="UniProtKB-UniRule"/>
</dbReference>
<feature type="compositionally biased region" description="Low complexity" evidence="11">
    <location>
        <begin position="633"/>
        <end position="658"/>
    </location>
</feature>
<dbReference type="InterPro" id="IPR022645">
    <property type="entry name" value="SecD/SecF_bac"/>
</dbReference>
<organism evidence="15 16">
    <name type="scientific">Thermosporothrix hazakensis</name>
    <dbReference type="NCBI Taxonomy" id="644383"/>
    <lineage>
        <taxon>Bacteria</taxon>
        <taxon>Bacillati</taxon>
        <taxon>Chloroflexota</taxon>
        <taxon>Ktedonobacteria</taxon>
        <taxon>Ktedonobacterales</taxon>
        <taxon>Thermosporotrichaceae</taxon>
        <taxon>Thermosporothrix</taxon>
    </lineage>
</organism>
<comment type="similarity">
    <text evidence="10">Belongs to the SecD/SecF family. SecF subfamily.</text>
</comment>
<evidence type="ECO:0000256" key="1">
    <source>
        <dbReference type="ARBA" id="ARBA00004651"/>
    </source>
</evidence>
<dbReference type="GO" id="GO:0015450">
    <property type="term" value="F:protein-transporting ATPase activity"/>
    <property type="evidence" value="ECO:0007669"/>
    <property type="project" value="InterPro"/>
</dbReference>
<feature type="transmembrane region" description="Helical" evidence="9">
    <location>
        <begin position="305"/>
        <end position="325"/>
    </location>
</feature>
<feature type="domain" description="Protein export membrane protein SecD/SecF C-terminal" evidence="12">
    <location>
        <begin position="713"/>
        <end position="898"/>
    </location>
</feature>
<keyword evidence="2 9" id="KW-0813">Transport</keyword>
<dbReference type="PANTHER" id="PTHR30081:SF1">
    <property type="entry name" value="PROTEIN TRANSLOCASE SUBUNIT SECD"/>
    <property type="match status" value="1"/>
</dbReference>
<evidence type="ECO:0000256" key="2">
    <source>
        <dbReference type="ARBA" id="ARBA00022448"/>
    </source>
</evidence>
<dbReference type="PANTHER" id="PTHR30081">
    <property type="entry name" value="PROTEIN-EXPORT MEMBRANE PROTEIN SEC"/>
    <property type="match status" value="1"/>
</dbReference>
<feature type="transmembrane region" description="Helical" evidence="9">
    <location>
        <begin position="764"/>
        <end position="787"/>
    </location>
</feature>
<dbReference type="AlphaFoldDB" id="A0A326U9W0"/>
<dbReference type="InterPro" id="IPR005665">
    <property type="entry name" value="SecF_bac"/>
</dbReference>